<dbReference type="CTD" id="20246744"/>
<keyword evidence="3" id="KW-0862">Zinc</keyword>
<dbReference type="Pfam" id="PF01363">
    <property type="entry name" value="FYVE"/>
    <property type="match status" value="1"/>
</dbReference>
<dbReference type="PROSITE" id="PS00028">
    <property type="entry name" value="ZINC_FINGER_C2H2_1"/>
    <property type="match status" value="1"/>
</dbReference>
<dbReference type="InterPro" id="IPR013087">
    <property type="entry name" value="Znf_C2H2_type"/>
</dbReference>
<proteinExistence type="predicted"/>
<organism evidence="9 10">
    <name type="scientific">Lottia gigantea</name>
    <name type="common">Giant owl limpet</name>
    <dbReference type="NCBI Taxonomy" id="225164"/>
    <lineage>
        <taxon>Eukaryota</taxon>
        <taxon>Metazoa</taxon>
        <taxon>Spiralia</taxon>
        <taxon>Lophotrochozoa</taxon>
        <taxon>Mollusca</taxon>
        <taxon>Gastropoda</taxon>
        <taxon>Patellogastropoda</taxon>
        <taxon>Lottioidea</taxon>
        <taxon>Lottiidae</taxon>
        <taxon>Lottia</taxon>
    </lineage>
</organism>
<dbReference type="EMBL" id="KB202408">
    <property type="protein sequence ID" value="ESO90492.1"/>
    <property type="molecule type" value="Genomic_DNA"/>
</dbReference>
<dbReference type="SUPFAM" id="SSF140125">
    <property type="entry name" value="Rabenosyn-5 Rab-binding domain-like"/>
    <property type="match status" value="1"/>
</dbReference>
<dbReference type="InterPro" id="IPR013083">
    <property type="entry name" value="Znf_RING/FYVE/PHD"/>
</dbReference>
<dbReference type="PROSITE" id="PS50178">
    <property type="entry name" value="ZF_FYVE"/>
    <property type="match status" value="1"/>
</dbReference>
<dbReference type="InterPro" id="IPR021565">
    <property type="entry name" value="Rbsn_Rab-bd"/>
</dbReference>
<evidence type="ECO:0000259" key="8">
    <source>
        <dbReference type="PROSITE" id="PS50178"/>
    </source>
</evidence>
<dbReference type="STRING" id="225164.V4A1G3"/>
<feature type="region of interest" description="Disordered" evidence="6">
    <location>
        <begin position="427"/>
        <end position="449"/>
    </location>
</feature>
<dbReference type="RefSeq" id="XP_009058814.1">
    <property type="nucleotide sequence ID" value="XM_009060566.1"/>
</dbReference>
<gene>
    <name evidence="9" type="ORF">LOTGIDRAFT_217928</name>
</gene>
<evidence type="ECO:0000256" key="3">
    <source>
        <dbReference type="ARBA" id="ARBA00022833"/>
    </source>
</evidence>
<keyword evidence="10" id="KW-1185">Reference proteome</keyword>
<dbReference type="Gene3D" id="3.30.40.10">
    <property type="entry name" value="Zinc/RING finger domain, C3HC4 (zinc finger)"/>
    <property type="match status" value="1"/>
</dbReference>
<reference evidence="9 10" key="1">
    <citation type="journal article" date="2013" name="Nature">
        <title>Insights into bilaterian evolution from three spiralian genomes.</title>
        <authorList>
            <person name="Simakov O."/>
            <person name="Marletaz F."/>
            <person name="Cho S.J."/>
            <person name="Edsinger-Gonzales E."/>
            <person name="Havlak P."/>
            <person name="Hellsten U."/>
            <person name="Kuo D.H."/>
            <person name="Larsson T."/>
            <person name="Lv J."/>
            <person name="Arendt D."/>
            <person name="Savage R."/>
            <person name="Osoegawa K."/>
            <person name="de Jong P."/>
            <person name="Grimwood J."/>
            <person name="Chapman J.A."/>
            <person name="Shapiro H."/>
            <person name="Aerts A."/>
            <person name="Otillar R.P."/>
            <person name="Terry A.Y."/>
            <person name="Boore J.L."/>
            <person name="Grigoriev I.V."/>
            <person name="Lindberg D.R."/>
            <person name="Seaver E.C."/>
            <person name="Weisblat D.A."/>
            <person name="Putnam N.H."/>
            <person name="Rokhsar D.S."/>
        </authorList>
    </citation>
    <scope>NUCLEOTIDE SEQUENCE [LARGE SCALE GENOMIC DNA]</scope>
</reference>
<dbReference type="KEGG" id="lgi:LOTGIDRAFT_217928"/>
<dbReference type="GeneID" id="20246744"/>
<feature type="coiled-coil region" evidence="5">
    <location>
        <begin position="375"/>
        <end position="403"/>
    </location>
</feature>
<sequence>MADTGNIMEGFLCPMCMKDFGTVSQLQEHFEVAHSSEDKAVFQSLKGFFDKAKKRILGDRENEFGENSSSDSSPNLNLSGFDPTWWEFQELGCVRNHTDAFKAVRDARIDHFVVETNKLLIRLDKLLDPEAPKEASKRKGFEKSVVPWVPDGAVPCCLSCEESFNIMRRKHHCRLCGGIMCNKCSEFLTLTYARKFFVFTEYFLALIVNPAVTFEGESGFLKRSDSSTSLNSLMGLEAEGHMRVCKTCRKLLERRDQMVEQRNIKPNFVVLYEKMQECMSNANDLIPQYLPMVDSLSMGEATYSLKEAELLRTKLIRLYDAVDQISKKIQNLEIKPDSPSAFKQQQLQKAIRMSASGFMQENLMGLQALPTSEQYQELQAKRRAEVQRKIAAERQAAMEAQNRERFNQEESEKPGKILSIGKKLGHVRNDSQDSVGRGWKPTEEGSKVSKVGDPMLQQMEIIRGYIKQAREAKRWDEMEMLEHNLKDLKDEYYRQQAQNFQS</sequence>
<dbReference type="HOGENOM" id="CLU_020798_0_0_1"/>
<keyword evidence="2 4" id="KW-0863">Zinc-finger</keyword>
<evidence type="ECO:0000259" key="7">
    <source>
        <dbReference type="PROSITE" id="PS50157"/>
    </source>
</evidence>
<dbReference type="AlphaFoldDB" id="V4A1G3"/>
<dbReference type="OMA" id="LAIFCEP"/>
<dbReference type="InterPro" id="IPR000306">
    <property type="entry name" value="Znf_FYVE"/>
</dbReference>
<evidence type="ECO:0000313" key="10">
    <source>
        <dbReference type="Proteomes" id="UP000030746"/>
    </source>
</evidence>
<dbReference type="PROSITE" id="PS50157">
    <property type="entry name" value="ZINC_FINGER_C2H2_2"/>
    <property type="match status" value="1"/>
</dbReference>
<dbReference type="Proteomes" id="UP000030746">
    <property type="component" value="Unassembled WGS sequence"/>
</dbReference>
<dbReference type="InterPro" id="IPR017455">
    <property type="entry name" value="Znf_FYVE-rel"/>
</dbReference>
<evidence type="ECO:0000256" key="5">
    <source>
        <dbReference type="SAM" id="Coils"/>
    </source>
</evidence>
<accession>V4A1G3</accession>
<feature type="domain" description="FYVE-type" evidence="8">
    <location>
        <begin position="151"/>
        <end position="253"/>
    </location>
</feature>
<dbReference type="OrthoDB" id="166134at2759"/>
<dbReference type="GO" id="GO:0008270">
    <property type="term" value="F:zinc ion binding"/>
    <property type="evidence" value="ECO:0007669"/>
    <property type="project" value="UniProtKB-KW"/>
</dbReference>
<protein>
    <recommendedName>
        <fullName evidence="11">FYVE-type domain-containing protein</fullName>
    </recommendedName>
</protein>
<evidence type="ECO:0000256" key="6">
    <source>
        <dbReference type="SAM" id="MobiDB-lite"/>
    </source>
</evidence>
<dbReference type="InterPro" id="IPR052727">
    <property type="entry name" value="Rab4/Rab5_effector"/>
</dbReference>
<evidence type="ECO:0000256" key="1">
    <source>
        <dbReference type="ARBA" id="ARBA00022723"/>
    </source>
</evidence>
<dbReference type="Gene3D" id="4.10.860.20">
    <property type="entry name" value="Rabenosyn, Rab binding domain"/>
    <property type="match status" value="1"/>
</dbReference>
<dbReference type="InterPro" id="IPR011011">
    <property type="entry name" value="Znf_FYVE_PHD"/>
</dbReference>
<dbReference type="SUPFAM" id="SSF57903">
    <property type="entry name" value="FYVE/PHD zinc finger"/>
    <property type="match status" value="1"/>
</dbReference>
<evidence type="ECO:0008006" key="11">
    <source>
        <dbReference type="Google" id="ProtNLM"/>
    </source>
</evidence>
<dbReference type="InterPro" id="IPR036531">
    <property type="entry name" value="Rbsn_Rab-bd_sf"/>
</dbReference>
<dbReference type="Pfam" id="PF11464">
    <property type="entry name" value="Rbsn"/>
    <property type="match status" value="1"/>
</dbReference>
<feature type="domain" description="C2H2-type" evidence="7">
    <location>
        <begin position="11"/>
        <end position="39"/>
    </location>
</feature>
<dbReference type="PANTHER" id="PTHR13510:SF44">
    <property type="entry name" value="RABENOSYN-5"/>
    <property type="match status" value="1"/>
</dbReference>
<dbReference type="PANTHER" id="PTHR13510">
    <property type="entry name" value="FYVE-FINGER-CONTAINING RAB5 EFFECTOR PROTEIN RABENOSYN-5-RELATED"/>
    <property type="match status" value="1"/>
</dbReference>
<keyword evidence="5" id="KW-0175">Coiled coil</keyword>
<keyword evidence="1" id="KW-0479">Metal-binding</keyword>
<name>V4A1G3_LOTGI</name>
<evidence type="ECO:0000313" key="9">
    <source>
        <dbReference type="EMBL" id="ESO90492.1"/>
    </source>
</evidence>
<evidence type="ECO:0000256" key="4">
    <source>
        <dbReference type="PROSITE-ProRule" id="PRU00042"/>
    </source>
</evidence>
<evidence type="ECO:0000256" key="2">
    <source>
        <dbReference type="ARBA" id="ARBA00022771"/>
    </source>
</evidence>
<dbReference type="SMART" id="SM00064">
    <property type="entry name" value="FYVE"/>
    <property type="match status" value="1"/>
</dbReference>
<dbReference type="CDD" id="cd15716">
    <property type="entry name" value="FYVE_RBNS5"/>
    <property type="match status" value="1"/>
</dbReference>